<organism evidence="1 2">
    <name type="scientific">Petrolisthes cinctipes</name>
    <name type="common">Flat porcelain crab</name>
    <dbReference type="NCBI Taxonomy" id="88211"/>
    <lineage>
        <taxon>Eukaryota</taxon>
        <taxon>Metazoa</taxon>
        <taxon>Ecdysozoa</taxon>
        <taxon>Arthropoda</taxon>
        <taxon>Crustacea</taxon>
        <taxon>Multicrustacea</taxon>
        <taxon>Malacostraca</taxon>
        <taxon>Eumalacostraca</taxon>
        <taxon>Eucarida</taxon>
        <taxon>Decapoda</taxon>
        <taxon>Pleocyemata</taxon>
        <taxon>Anomura</taxon>
        <taxon>Galatheoidea</taxon>
        <taxon>Porcellanidae</taxon>
        <taxon>Petrolisthes</taxon>
    </lineage>
</organism>
<protein>
    <submittedName>
        <fullName evidence="1">Uncharacterized protein</fullName>
    </submittedName>
</protein>
<sequence>PAVCQGFTLRQLTLINKVISAPPGTQYQPMSSDQRA</sequence>
<name>A0AAE1ENG0_PETCI</name>
<dbReference type="Proteomes" id="UP001286313">
    <property type="component" value="Unassembled WGS sequence"/>
</dbReference>
<comment type="caution">
    <text evidence="1">The sequence shown here is derived from an EMBL/GenBank/DDBJ whole genome shotgun (WGS) entry which is preliminary data.</text>
</comment>
<gene>
    <name evidence="1" type="ORF">Pcinc_037997</name>
</gene>
<dbReference type="AlphaFoldDB" id="A0AAE1ENG0"/>
<feature type="non-terminal residue" evidence="1">
    <location>
        <position position="1"/>
    </location>
</feature>
<accession>A0AAE1ENG0</accession>
<evidence type="ECO:0000313" key="1">
    <source>
        <dbReference type="EMBL" id="KAK3855611.1"/>
    </source>
</evidence>
<proteinExistence type="predicted"/>
<evidence type="ECO:0000313" key="2">
    <source>
        <dbReference type="Proteomes" id="UP001286313"/>
    </source>
</evidence>
<reference evidence="1" key="1">
    <citation type="submission" date="2023-10" db="EMBL/GenBank/DDBJ databases">
        <title>Genome assemblies of two species of porcelain crab, Petrolisthes cinctipes and Petrolisthes manimaculis (Anomura: Porcellanidae).</title>
        <authorList>
            <person name="Angst P."/>
        </authorList>
    </citation>
    <scope>NUCLEOTIDE SEQUENCE</scope>
    <source>
        <strain evidence="1">PB745_01</strain>
        <tissue evidence="1">Gill</tissue>
    </source>
</reference>
<dbReference type="EMBL" id="JAWQEG010006151">
    <property type="protein sequence ID" value="KAK3855611.1"/>
    <property type="molecule type" value="Genomic_DNA"/>
</dbReference>
<keyword evidence="2" id="KW-1185">Reference proteome</keyword>